<keyword evidence="9" id="KW-0472">Membrane</keyword>
<dbReference type="AlphaFoldDB" id="A0A0K8R3G9"/>
<evidence type="ECO:0000256" key="7">
    <source>
        <dbReference type="SAM" id="MobiDB-lite"/>
    </source>
</evidence>
<proteinExistence type="evidence at transcript level"/>
<feature type="chain" id="PRO_5005515632" description="Evasin" evidence="8">
    <location>
        <begin position="19"/>
        <end position="156"/>
    </location>
</feature>
<dbReference type="EMBL" id="GADI01008227">
    <property type="protein sequence ID" value="JAA65581.1"/>
    <property type="molecule type" value="mRNA"/>
</dbReference>
<evidence type="ECO:0000256" key="4">
    <source>
        <dbReference type="ARBA" id="ARBA00023157"/>
    </source>
</evidence>
<evidence type="ECO:0000256" key="2">
    <source>
        <dbReference type="ARBA" id="ARBA00022525"/>
    </source>
</evidence>
<accession>A0A0K8R3G9</accession>
<keyword evidence="4 6" id="KW-1015">Disulfide bond</keyword>
<keyword evidence="9" id="KW-0675">Receptor</keyword>
<evidence type="ECO:0000256" key="3">
    <source>
        <dbReference type="ARBA" id="ARBA00022729"/>
    </source>
</evidence>
<dbReference type="InterPro" id="IPR045797">
    <property type="entry name" value="EVA_Class_A"/>
</dbReference>
<dbReference type="Pfam" id="PF19429">
    <property type="entry name" value="EVA_Class_A"/>
    <property type="match status" value="1"/>
</dbReference>
<comment type="subcellular location">
    <subcellularLocation>
        <location evidence="1 6">Secreted</location>
    </subcellularLocation>
</comment>
<evidence type="ECO:0000256" key="1">
    <source>
        <dbReference type="ARBA" id="ARBA00004613"/>
    </source>
</evidence>
<dbReference type="GO" id="GO:0005576">
    <property type="term" value="C:extracellular region"/>
    <property type="evidence" value="ECO:0007669"/>
    <property type="project" value="UniProtKB-SubCell"/>
</dbReference>
<name>A0A0K8R3G9_IXORI</name>
<dbReference type="Gene3D" id="2.30.130.100">
    <property type="match status" value="1"/>
</dbReference>
<evidence type="ECO:0000256" key="5">
    <source>
        <dbReference type="ARBA" id="ARBA00023180"/>
    </source>
</evidence>
<evidence type="ECO:0000256" key="8">
    <source>
        <dbReference type="SAM" id="SignalP"/>
    </source>
</evidence>
<sequence length="156" mass="17126">MMLLKLTLVIIISEIGERTMCSAPSTKENESAPVTFPPKSLLNATTSNGCKHSEVPYFEDEGPGFPGGFLAVSCTKDCPSGKEENVAEGYRCVATVNSLHEEEADVTVGTCVKGTCQPDKPPRHRTVQLITEEEEEEVEEEDEEEGEDDEEEVEEE</sequence>
<feature type="compositionally biased region" description="Acidic residues" evidence="7">
    <location>
        <begin position="131"/>
        <end position="156"/>
    </location>
</feature>
<keyword evidence="5 6" id="KW-0325">Glycoprotein</keyword>
<reference evidence="9" key="1">
    <citation type="submission" date="2012-12" db="EMBL/GenBank/DDBJ databases">
        <title>Identification and characterization of a phenylalanine ammonia-lyase gene family in Isatis indigotica Fort.</title>
        <authorList>
            <person name="Liu Q."/>
            <person name="Chen J."/>
            <person name="Zhou X."/>
            <person name="Di P."/>
            <person name="Xiao Y."/>
            <person name="Xuan H."/>
            <person name="Zhang L."/>
            <person name="Chen W."/>
        </authorList>
    </citation>
    <scope>NUCLEOTIDE SEQUENCE</scope>
    <source>
        <tissue evidence="9">Salivary gland</tissue>
    </source>
</reference>
<comment type="function">
    <text evidence="6">Salivary chemokine-binding protein which binds to host chemokines.</text>
</comment>
<organism evidence="9">
    <name type="scientific">Ixodes ricinus</name>
    <name type="common">Common tick</name>
    <name type="synonym">Acarus ricinus</name>
    <dbReference type="NCBI Taxonomy" id="34613"/>
    <lineage>
        <taxon>Eukaryota</taxon>
        <taxon>Metazoa</taxon>
        <taxon>Ecdysozoa</taxon>
        <taxon>Arthropoda</taxon>
        <taxon>Chelicerata</taxon>
        <taxon>Arachnida</taxon>
        <taxon>Acari</taxon>
        <taxon>Parasitiformes</taxon>
        <taxon>Ixodida</taxon>
        <taxon>Ixodoidea</taxon>
        <taxon>Ixodidae</taxon>
        <taxon>Ixodinae</taxon>
        <taxon>Ixodes</taxon>
    </lineage>
</organism>
<protein>
    <recommendedName>
        <fullName evidence="6">Evasin</fullName>
    </recommendedName>
</protein>
<dbReference type="GO" id="GO:0019957">
    <property type="term" value="F:C-C chemokine binding"/>
    <property type="evidence" value="ECO:0007669"/>
    <property type="project" value="InterPro"/>
</dbReference>
<feature type="signal peptide" evidence="8">
    <location>
        <begin position="1"/>
        <end position="18"/>
    </location>
</feature>
<feature type="region of interest" description="Disordered" evidence="7">
    <location>
        <begin position="117"/>
        <end position="156"/>
    </location>
</feature>
<keyword evidence="3 6" id="KW-0732">Signal</keyword>
<evidence type="ECO:0000256" key="6">
    <source>
        <dbReference type="RuleBase" id="RU369006"/>
    </source>
</evidence>
<evidence type="ECO:0000313" key="9">
    <source>
        <dbReference type="EMBL" id="JAA65581.1"/>
    </source>
</evidence>
<keyword evidence="2 6" id="KW-0964">Secreted</keyword>
<keyword evidence="9" id="KW-0812">Transmembrane</keyword>